<dbReference type="PROSITE" id="PS50222">
    <property type="entry name" value="EF_HAND_2"/>
    <property type="match status" value="1"/>
</dbReference>
<evidence type="ECO:0000313" key="8">
    <source>
        <dbReference type="Proteomes" id="UP000522663"/>
    </source>
</evidence>
<dbReference type="SUPFAM" id="SSF47473">
    <property type="entry name" value="EF-hand"/>
    <property type="match status" value="1"/>
</dbReference>
<dbReference type="PANTHER" id="PTHR11639:SF26">
    <property type="entry name" value="CORNULIN"/>
    <property type="match status" value="1"/>
</dbReference>
<feature type="region of interest" description="Disordered" evidence="5">
    <location>
        <begin position="103"/>
        <end position="337"/>
    </location>
</feature>
<dbReference type="GO" id="GO:0005615">
    <property type="term" value="C:extracellular space"/>
    <property type="evidence" value="ECO:0007669"/>
    <property type="project" value="TreeGrafter"/>
</dbReference>
<dbReference type="GO" id="GO:0071345">
    <property type="term" value="P:cellular response to cytokine stimulus"/>
    <property type="evidence" value="ECO:0007669"/>
    <property type="project" value="TreeGrafter"/>
</dbReference>
<dbReference type="SMART" id="SM01394">
    <property type="entry name" value="S_100"/>
    <property type="match status" value="1"/>
</dbReference>
<keyword evidence="4" id="KW-0106">Calcium</keyword>
<evidence type="ECO:0000256" key="4">
    <source>
        <dbReference type="ARBA" id="ARBA00022837"/>
    </source>
</evidence>
<dbReference type="GO" id="GO:1902808">
    <property type="term" value="P:positive regulation of cell cycle G1/S phase transition"/>
    <property type="evidence" value="ECO:0007669"/>
    <property type="project" value="TreeGrafter"/>
</dbReference>
<gene>
    <name evidence="7" type="primary">Crnn</name>
    <name evidence="7" type="ORF">ODOGUJ_R08799</name>
</gene>
<dbReference type="InterPro" id="IPR002048">
    <property type="entry name" value="EF_hand_dom"/>
</dbReference>
<accession>A0A7K9YQK4</accession>
<feature type="non-terminal residue" evidence="7">
    <location>
        <position position="337"/>
    </location>
</feature>
<feature type="compositionally biased region" description="Low complexity" evidence="5">
    <location>
        <begin position="117"/>
        <end position="129"/>
    </location>
</feature>
<dbReference type="PROSITE" id="PS00018">
    <property type="entry name" value="EF_HAND_1"/>
    <property type="match status" value="1"/>
</dbReference>
<dbReference type="GO" id="GO:0048306">
    <property type="term" value="F:calcium-dependent protein binding"/>
    <property type="evidence" value="ECO:0007669"/>
    <property type="project" value="TreeGrafter"/>
</dbReference>
<dbReference type="PANTHER" id="PTHR11639">
    <property type="entry name" value="S100 CALCIUM-BINDING PROTEIN"/>
    <property type="match status" value="1"/>
</dbReference>
<dbReference type="CDD" id="cd00213">
    <property type="entry name" value="S-100"/>
    <property type="match status" value="1"/>
</dbReference>
<dbReference type="PROSITE" id="PS00303">
    <property type="entry name" value="S100_CABP"/>
    <property type="match status" value="1"/>
</dbReference>
<dbReference type="GO" id="GO:0051896">
    <property type="term" value="P:regulation of phosphatidylinositol 3-kinase/protein kinase B signal transduction"/>
    <property type="evidence" value="ECO:0007669"/>
    <property type="project" value="TreeGrafter"/>
</dbReference>
<evidence type="ECO:0000259" key="6">
    <source>
        <dbReference type="PROSITE" id="PS50222"/>
    </source>
</evidence>
<dbReference type="InterPro" id="IPR034325">
    <property type="entry name" value="S-100_dom"/>
</dbReference>
<comment type="similarity">
    <text evidence="1">Belongs to the S-100 family.</text>
</comment>
<dbReference type="InterPro" id="IPR001751">
    <property type="entry name" value="S100/CaBP7/8-like_CS"/>
</dbReference>
<dbReference type="Proteomes" id="UP000522663">
    <property type="component" value="Unassembled WGS sequence"/>
</dbReference>
<dbReference type="GO" id="GO:0046914">
    <property type="term" value="F:transition metal ion binding"/>
    <property type="evidence" value="ECO:0007669"/>
    <property type="project" value="InterPro"/>
</dbReference>
<dbReference type="Gene3D" id="1.10.238.10">
    <property type="entry name" value="EF-hand"/>
    <property type="match status" value="1"/>
</dbReference>
<sequence>MTQLQDNINGIIATFYTHARSDGNSSTLSKGELRQLIEQELEGMIMDAQDPRTVEKVLLFLDEDSNGKVDFSEFLNLVFRVAMACHKQFQQYLEPEVYQKPTVQEEADGEQHHKQVPEQGVSEQVQEGETPQWDQNIQQHWEGEEPKNHQDTQQNQKSKTPKDGQGTHQDGRAKAREEGPKRCEIPEQDKNTQKAEKTPKPDPKPHQDQVKETPKLGHNHNQRQELELAQQIQISPTKIPGRTTDKTKDHAAPRQDFIPRETHELPPPVRGTSPHPNPQPLGRHHHPAHLPDPTVWVQEGSVAEAQRVPGQRQHGAHGKEKHVVEQEHLQPQWPPQK</sequence>
<evidence type="ECO:0000256" key="2">
    <source>
        <dbReference type="ARBA" id="ARBA00022723"/>
    </source>
</evidence>
<evidence type="ECO:0000256" key="5">
    <source>
        <dbReference type="SAM" id="MobiDB-lite"/>
    </source>
</evidence>
<feature type="compositionally biased region" description="Basic and acidic residues" evidence="5">
    <location>
        <begin position="243"/>
        <end position="264"/>
    </location>
</feature>
<dbReference type="OrthoDB" id="9909924at2759"/>
<evidence type="ECO:0000313" key="7">
    <source>
        <dbReference type="EMBL" id="NXJ11259.1"/>
    </source>
</evidence>
<feature type="non-terminal residue" evidence="7">
    <location>
        <position position="1"/>
    </location>
</feature>
<protein>
    <submittedName>
        <fullName evidence="7">CRNN protein</fullName>
    </submittedName>
</protein>
<keyword evidence="8" id="KW-1185">Reference proteome</keyword>
<feature type="compositionally biased region" description="Basic and acidic residues" evidence="5">
    <location>
        <begin position="169"/>
        <end position="215"/>
    </location>
</feature>
<comment type="caution">
    <text evidence="7">The sequence shown here is derived from an EMBL/GenBank/DDBJ whole genome shotgun (WGS) entry which is preliminary data.</text>
</comment>
<evidence type="ECO:0000256" key="3">
    <source>
        <dbReference type="ARBA" id="ARBA00022737"/>
    </source>
</evidence>
<feature type="compositionally biased region" description="Pro residues" evidence="5">
    <location>
        <begin position="265"/>
        <end position="279"/>
    </location>
</feature>
<dbReference type="InterPro" id="IPR011992">
    <property type="entry name" value="EF-hand-dom_pair"/>
</dbReference>
<feature type="domain" description="EF-hand" evidence="6">
    <location>
        <begin position="49"/>
        <end position="84"/>
    </location>
</feature>
<dbReference type="EMBL" id="VXAB01008390">
    <property type="protein sequence ID" value="NXJ11259.1"/>
    <property type="molecule type" value="Genomic_DNA"/>
</dbReference>
<proteinExistence type="inferred from homology"/>
<evidence type="ECO:0000256" key="1">
    <source>
        <dbReference type="ARBA" id="ARBA00007323"/>
    </source>
</evidence>
<dbReference type="Pfam" id="PF01023">
    <property type="entry name" value="S_100"/>
    <property type="match status" value="1"/>
</dbReference>
<dbReference type="InterPro" id="IPR013787">
    <property type="entry name" value="S100_Ca-bd_sub"/>
</dbReference>
<organism evidence="7 8">
    <name type="scientific">Odontophorus gujanensis</name>
    <name type="common">marbled wood quail</name>
    <dbReference type="NCBI Taxonomy" id="886794"/>
    <lineage>
        <taxon>Eukaryota</taxon>
        <taxon>Metazoa</taxon>
        <taxon>Chordata</taxon>
        <taxon>Craniata</taxon>
        <taxon>Vertebrata</taxon>
        <taxon>Euteleostomi</taxon>
        <taxon>Archelosauria</taxon>
        <taxon>Archosauria</taxon>
        <taxon>Dinosauria</taxon>
        <taxon>Saurischia</taxon>
        <taxon>Theropoda</taxon>
        <taxon>Coelurosauria</taxon>
        <taxon>Aves</taxon>
        <taxon>Neognathae</taxon>
        <taxon>Galloanserae</taxon>
        <taxon>Galliformes</taxon>
        <taxon>Odontophoridae</taxon>
        <taxon>Odontophorus</taxon>
    </lineage>
</organism>
<dbReference type="GO" id="GO:0005509">
    <property type="term" value="F:calcium ion binding"/>
    <property type="evidence" value="ECO:0007669"/>
    <property type="project" value="InterPro"/>
</dbReference>
<keyword evidence="3" id="KW-0677">Repeat</keyword>
<keyword evidence="2" id="KW-0479">Metal-binding</keyword>
<feature type="compositionally biased region" description="Basic and acidic residues" evidence="5">
    <location>
        <begin position="317"/>
        <end position="328"/>
    </location>
</feature>
<reference evidence="7 8" key="1">
    <citation type="submission" date="2019-09" db="EMBL/GenBank/DDBJ databases">
        <title>Bird 10,000 Genomes (B10K) Project - Family phase.</title>
        <authorList>
            <person name="Zhang G."/>
        </authorList>
    </citation>
    <scope>NUCLEOTIDE SEQUENCE [LARGE SCALE GENOMIC DNA]</scope>
    <source>
        <strain evidence="7">B10K-DU-001-53</strain>
        <tissue evidence="7">Muscle</tissue>
    </source>
</reference>
<name>A0A7K9YQK4_9GALL</name>
<dbReference type="InterPro" id="IPR018247">
    <property type="entry name" value="EF_Hand_1_Ca_BS"/>
</dbReference>
<dbReference type="AlphaFoldDB" id="A0A7K9YQK4"/>
<feature type="compositionally biased region" description="Basic and acidic residues" evidence="5">
    <location>
        <begin position="141"/>
        <end position="150"/>
    </location>
</feature>